<name>A0A401USZ8_9CLOT</name>
<comment type="caution">
    <text evidence="7">The sequence shown here is derived from an EMBL/GenBank/DDBJ whole genome shotgun (WGS) entry which is preliminary data.</text>
</comment>
<keyword evidence="8" id="KW-1185">Reference proteome</keyword>
<evidence type="ECO:0000256" key="4">
    <source>
        <dbReference type="ARBA" id="ARBA00023136"/>
    </source>
</evidence>
<organism evidence="7 8">
    <name type="scientific">Clostridium tagluense</name>
    <dbReference type="NCBI Taxonomy" id="360422"/>
    <lineage>
        <taxon>Bacteria</taxon>
        <taxon>Bacillati</taxon>
        <taxon>Bacillota</taxon>
        <taxon>Clostridia</taxon>
        <taxon>Eubacteriales</taxon>
        <taxon>Clostridiaceae</taxon>
        <taxon>Clostridium</taxon>
    </lineage>
</organism>
<feature type="transmembrane region" description="Helical" evidence="5">
    <location>
        <begin position="95"/>
        <end position="119"/>
    </location>
</feature>
<dbReference type="Gene3D" id="1.10.3720.10">
    <property type="entry name" value="MetI-like"/>
    <property type="match status" value="2"/>
</dbReference>
<dbReference type="CDD" id="cd06261">
    <property type="entry name" value="TM_PBP2"/>
    <property type="match status" value="2"/>
</dbReference>
<dbReference type="InterPro" id="IPR000515">
    <property type="entry name" value="MetI-like"/>
</dbReference>
<evidence type="ECO:0000256" key="2">
    <source>
        <dbReference type="ARBA" id="ARBA00022692"/>
    </source>
</evidence>
<dbReference type="Pfam" id="PF00528">
    <property type="entry name" value="BPD_transp_1"/>
    <property type="match status" value="2"/>
</dbReference>
<feature type="transmembrane region" description="Helical" evidence="5">
    <location>
        <begin position="436"/>
        <end position="461"/>
    </location>
</feature>
<evidence type="ECO:0000256" key="5">
    <source>
        <dbReference type="RuleBase" id="RU363032"/>
    </source>
</evidence>
<reference evidence="7 8" key="1">
    <citation type="submission" date="2018-11" db="EMBL/GenBank/DDBJ databases">
        <title>Genome sequencing and assembly of Clostridium tagluense strain A121.</title>
        <authorList>
            <person name="Murakami T."/>
            <person name="Segawa T."/>
            <person name="Shcherbakova V.A."/>
            <person name="Mori H."/>
            <person name="Yoshimura Y."/>
        </authorList>
    </citation>
    <scope>NUCLEOTIDE SEQUENCE [LARGE SCALE GENOMIC DNA]</scope>
    <source>
        <strain evidence="7 8">A121</strain>
    </source>
</reference>
<feature type="transmembrane region" description="Helical" evidence="5">
    <location>
        <begin position="371"/>
        <end position="395"/>
    </location>
</feature>
<dbReference type="EMBL" id="BHYK01000038">
    <property type="protein sequence ID" value="GCD12680.1"/>
    <property type="molecule type" value="Genomic_DNA"/>
</dbReference>
<dbReference type="PANTHER" id="PTHR42744:SF1">
    <property type="entry name" value="BINDING-PROTEIN-DEPENDENT TRANSPORT SYSTEMS INNER MEMBRANE COMPONENT"/>
    <property type="match status" value="1"/>
</dbReference>
<keyword evidence="5" id="KW-0813">Transport</keyword>
<feature type="transmembrane region" description="Helical" evidence="5">
    <location>
        <begin position="538"/>
        <end position="560"/>
    </location>
</feature>
<keyword evidence="3 5" id="KW-1133">Transmembrane helix</keyword>
<feature type="domain" description="ABC transmembrane type-1" evidence="6">
    <location>
        <begin position="369"/>
        <end position="559"/>
    </location>
</feature>
<dbReference type="GO" id="GO:0055085">
    <property type="term" value="P:transmembrane transport"/>
    <property type="evidence" value="ECO:0007669"/>
    <property type="project" value="InterPro"/>
</dbReference>
<gene>
    <name evidence="7" type="ORF">Ctaglu_43030</name>
</gene>
<feature type="transmembrane region" description="Helical" evidence="5">
    <location>
        <begin position="65"/>
        <end position="83"/>
    </location>
</feature>
<evidence type="ECO:0000313" key="7">
    <source>
        <dbReference type="EMBL" id="GCD12680.1"/>
    </source>
</evidence>
<feature type="transmembrane region" description="Helical" evidence="5">
    <location>
        <begin position="407"/>
        <end position="430"/>
    </location>
</feature>
<dbReference type="PROSITE" id="PS50928">
    <property type="entry name" value="ABC_TM1"/>
    <property type="match status" value="2"/>
</dbReference>
<comment type="similarity">
    <text evidence="5">Belongs to the binding-protein-dependent transport system permease family.</text>
</comment>
<evidence type="ECO:0000256" key="1">
    <source>
        <dbReference type="ARBA" id="ARBA00004141"/>
    </source>
</evidence>
<feature type="transmembrane region" description="Helical" evidence="5">
    <location>
        <begin position="12"/>
        <end position="31"/>
    </location>
</feature>
<feature type="transmembrane region" description="Helical" evidence="5">
    <location>
        <begin position="333"/>
        <end position="351"/>
    </location>
</feature>
<feature type="transmembrane region" description="Helical" evidence="5">
    <location>
        <begin position="232"/>
        <end position="252"/>
    </location>
</feature>
<dbReference type="GO" id="GO:0005886">
    <property type="term" value="C:plasma membrane"/>
    <property type="evidence" value="ECO:0007669"/>
    <property type="project" value="UniProtKB-SubCell"/>
</dbReference>
<feature type="transmembrane region" description="Helical" evidence="5">
    <location>
        <begin position="125"/>
        <end position="147"/>
    </location>
</feature>
<dbReference type="InterPro" id="IPR035906">
    <property type="entry name" value="MetI-like_sf"/>
</dbReference>
<keyword evidence="2 5" id="KW-0812">Transmembrane</keyword>
<evidence type="ECO:0000313" key="8">
    <source>
        <dbReference type="Proteomes" id="UP000287872"/>
    </source>
</evidence>
<protein>
    <submittedName>
        <fullName evidence="7">ABC transporter permease</fullName>
    </submittedName>
</protein>
<proteinExistence type="inferred from homology"/>
<evidence type="ECO:0000259" key="6">
    <source>
        <dbReference type="PROSITE" id="PS50928"/>
    </source>
</evidence>
<dbReference type="RefSeq" id="WP_125005562.1">
    <property type="nucleotide sequence ID" value="NZ_BHYK01000038.1"/>
</dbReference>
<dbReference type="AlphaFoldDB" id="A0A401USZ8"/>
<keyword evidence="4 5" id="KW-0472">Membrane</keyword>
<accession>A0A401USZ8</accession>
<dbReference type="PANTHER" id="PTHR42744">
    <property type="entry name" value="BINDING-PROTEIN-DEPENDENT TRANSPORT SYSTEMS INNER MEMBRANE COMPONENT"/>
    <property type="match status" value="1"/>
</dbReference>
<dbReference type="OrthoDB" id="9806809at2"/>
<feature type="domain" description="ABC transmembrane type-1" evidence="6">
    <location>
        <begin position="57"/>
        <end position="251"/>
    </location>
</feature>
<comment type="subcellular location">
    <subcellularLocation>
        <location evidence="5">Cell membrane</location>
        <topology evidence="5">Multi-pass membrane protein</topology>
    </subcellularLocation>
    <subcellularLocation>
        <location evidence="1">Membrane</location>
        <topology evidence="1">Multi-pass membrane protein</topology>
    </subcellularLocation>
</comment>
<feature type="transmembrane region" description="Helical" evidence="5">
    <location>
        <begin position="177"/>
        <end position="199"/>
    </location>
</feature>
<sequence length="575" mass="64159">MKLKKIDIRRKFGMMDIVIFISLGALLFLIISPSIGKQVTPSGIEISTNIANLPMYAFLSVRRMMIAYILSLIFTFVYGYIAANNKKAEKFMIPILDILQSIPVLSFLPAVVLGLMAIFPNGNLGIEISCIILIFTGQVWNMTFSFYNSTKIIPKDLREAAEIFQLNKWSQFKKLELPFSAIGLVWNSMMSWSGGWFFLMACEMFRLKGKDFRLPGLGSYLQTASNAGDKKALFWGILTLVLVIVLLDQLIWRPVIAWSDKFKVELTGSQDAPHSFILTMIRRSVIIETVTEKALTPLFEKVNQKIDGFVNKIEKNKRNKNNRKNTVGQIIKWSIRMLFIGFFIYSTYGAIKIVSDISIRDLAKIPPAVTYSFLRVAVAQIIALAWTVPLGVAVGMNKKIASILQPIIQVIASIPATALFPVVLAFFINIFGGLSFASILLMLLGTQWYILFNVIAGAMSIPEDLKEAAKVYGLKGWKKWKILILPSIFPYLLTGMVTATGGCWNASIVSEYVSFGGHTVSTIGLGALISEATETGNFPLLIVSTLVMCIVVVGVNKILWKKLYSLSEERFKIEL</sequence>
<evidence type="ECO:0000256" key="3">
    <source>
        <dbReference type="ARBA" id="ARBA00022989"/>
    </source>
</evidence>
<dbReference type="Proteomes" id="UP000287872">
    <property type="component" value="Unassembled WGS sequence"/>
</dbReference>
<dbReference type="SUPFAM" id="SSF161098">
    <property type="entry name" value="MetI-like"/>
    <property type="match status" value="2"/>
</dbReference>
<feature type="transmembrane region" description="Helical" evidence="5">
    <location>
        <begin position="482"/>
        <end position="507"/>
    </location>
</feature>